<organism evidence="1">
    <name type="scientific">marine sediment metagenome</name>
    <dbReference type="NCBI Taxonomy" id="412755"/>
    <lineage>
        <taxon>unclassified sequences</taxon>
        <taxon>metagenomes</taxon>
        <taxon>ecological metagenomes</taxon>
    </lineage>
</organism>
<sequence>GVHQPAAVQECEFNKKAWNSISKRDQQMIRLAARLSTFDAWRDHAYKDLGAYKRFEKSGNTMLRLEPGFIKIAQKAANEWADKQVAGNAWFKKMLNHQRKFQRDMQVYPKMRSGPGTRTTIGKTHK</sequence>
<dbReference type="AlphaFoldDB" id="X0Y4Y1"/>
<accession>X0Y4Y1</accession>
<feature type="non-terminal residue" evidence="1">
    <location>
        <position position="1"/>
    </location>
</feature>
<protein>
    <submittedName>
        <fullName evidence="1">Uncharacterized protein</fullName>
    </submittedName>
</protein>
<dbReference type="Gene3D" id="3.40.190.10">
    <property type="entry name" value="Periplasmic binding protein-like II"/>
    <property type="match status" value="1"/>
</dbReference>
<name>X0Y4Y1_9ZZZZ</name>
<evidence type="ECO:0000313" key="1">
    <source>
        <dbReference type="EMBL" id="GAG42377.1"/>
    </source>
</evidence>
<proteinExistence type="predicted"/>
<dbReference type="Gene3D" id="3.40.190.170">
    <property type="entry name" value="Bacterial extracellular solute-binding protein, family 7"/>
    <property type="match status" value="1"/>
</dbReference>
<reference evidence="1" key="1">
    <citation type="journal article" date="2014" name="Front. Microbiol.">
        <title>High frequency of phylogenetically diverse reductive dehalogenase-homologous genes in deep subseafloor sedimentary metagenomes.</title>
        <authorList>
            <person name="Kawai M."/>
            <person name="Futagami T."/>
            <person name="Toyoda A."/>
            <person name="Takaki Y."/>
            <person name="Nishi S."/>
            <person name="Hori S."/>
            <person name="Arai W."/>
            <person name="Tsubouchi T."/>
            <person name="Morono Y."/>
            <person name="Uchiyama I."/>
            <person name="Ito T."/>
            <person name="Fujiyama A."/>
            <person name="Inagaki F."/>
            <person name="Takami H."/>
        </authorList>
    </citation>
    <scope>NUCLEOTIDE SEQUENCE</scope>
    <source>
        <strain evidence="1">Expedition CK06-06</strain>
    </source>
</reference>
<comment type="caution">
    <text evidence="1">The sequence shown here is derived from an EMBL/GenBank/DDBJ whole genome shotgun (WGS) entry which is preliminary data.</text>
</comment>
<dbReference type="InterPro" id="IPR038404">
    <property type="entry name" value="TRAP_DctP_sf"/>
</dbReference>
<gene>
    <name evidence="1" type="ORF">S01H1_84445</name>
</gene>
<dbReference type="EMBL" id="BARS01057651">
    <property type="protein sequence ID" value="GAG42377.1"/>
    <property type="molecule type" value="Genomic_DNA"/>
</dbReference>